<reference evidence="1" key="1">
    <citation type="journal article" date="2015" name="Nature">
        <title>Complex archaea that bridge the gap between prokaryotes and eukaryotes.</title>
        <authorList>
            <person name="Spang A."/>
            <person name="Saw J.H."/>
            <person name="Jorgensen S.L."/>
            <person name="Zaremba-Niedzwiedzka K."/>
            <person name="Martijn J."/>
            <person name="Lind A.E."/>
            <person name="van Eijk R."/>
            <person name="Schleper C."/>
            <person name="Guy L."/>
            <person name="Ettema T.J."/>
        </authorList>
    </citation>
    <scope>NUCLEOTIDE SEQUENCE</scope>
</reference>
<evidence type="ECO:0000313" key="1">
    <source>
        <dbReference type="EMBL" id="KKK64039.1"/>
    </source>
</evidence>
<dbReference type="AlphaFoldDB" id="A0A0F8ZC33"/>
<comment type="caution">
    <text evidence="1">The sequence shown here is derived from an EMBL/GenBank/DDBJ whole genome shotgun (WGS) entry which is preliminary data.</text>
</comment>
<proteinExistence type="predicted"/>
<gene>
    <name evidence="1" type="ORF">LCGC14_2988240</name>
</gene>
<organism evidence="1">
    <name type="scientific">marine sediment metagenome</name>
    <dbReference type="NCBI Taxonomy" id="412755"/>
    <lineage>
        <taxon>unclassified sequences</taxon>
        <taxon>metagenomes</taxon>
        <taxon>ecological metagenomes</taxon>
    </lineage>
</organism>
<accession>A0A0F8ZC33</accession>
<name>A0A0F8ZC33_9ZZZZ</name>
<dbReference type="EMBL" id="LAZR01061211">
    <property type="protein sequence ID" value="KKK64039.1"/>
    <property type="molecule type" value="Genomic_DNA"/>
</dbReference>
<protein>
    <submittedName>
        <fullName evidence="1">Uncharacterized protein</fullName>
    </submittedName>
</protein>
<sequence length="65" mass="7663">MFNTEAIERNRQTHRGRIGKVDDLEWEAYLQAHNFAEEIGLLTHDKGLHSYLDAKLEAFEEKYDV</sequence>